<dbReference type="InterPro" id="IPR020013">
    <property type="entry name" value="Flagellar_FlgE/F/G"/>
</dbReference>
<dbReference type="AlphaFoldDB" id="A0A438WJB3"/>
<evidence type="ECO:0000256" key="1">
    <source>
        <dbReference type="ARBA" id="ARBA00004117"/>
    </source>
</evidence>
<dbReference type="NCBIfam" id="TIGR03506">
    <property type="entry name" value="FlgEFG_subfam"/>
    <property type="match status" value="1"/>
</dbReference>
<proteinExistence type="inferred from homology"/>
<dbReference type="Proteomes" id="UP000289022">
    <property type="component" value="Unassembled WGS sequence"/>
</dbReference>
<evidence type="ECO:0000313" key="7">
    <source>
        <dbReference type="EMBL" id="RVZ24093.1"/>
    </source>
</evidence>
<accession>A0A438WJB3</accession>
<keyword evidence="3 4" id="KW-0975">Bacterial flagellum</keyword>
<gene>
    <name evidence="7" type="ORF">EC518_11170</name>
    <name evidence="6" type="ORF">EC518_11250</name>
</gene>
<dbReference type="SUPFAM" id="SSF117143">
    <property type="entry name" value="Flagellar hook protein flgE"/>
    <property type="match status" value="1"/>
</dbReference>
<keyword evidence="7" id="KW-0282">Flagellum</keyword>
<protein>
    <submittedName>
        <fullName evidence="7">Flagellar hook-basal body complex protein</fullName>
    </submittedName>
</protein>
<evidence type="ECO:0000313" key="6">
    <source>
        <dbReference type="EMBL" id="RVZ24058.1"/>
    </source>
</evidence>
<dbReference type="PANTHER" id="PTHR30435:SF19">
    <property type="entry name" value="FLAGELLAR BASAL-BODY ROD PROTEIN FLGG"/>
    <property type="match status" value="1"/>
</dbReference>
<feature type="non-terminal residue" evidence="7">
    <location>
        <position position="1"/>
    </location>
</feature>
<comment type="subcellular location">
    <subcellularLocation>
        <location evidence="1 4">Bacterial flagellum basal body</location>
    </subcellularLocation>
</comment>
<comment type="caution">
    <text evidence="7">The sequence shown here is derived from an EMBL/GenBank/DDBJ whole genome shotgun (WGS) entry which is preliminary data.</text>
</comment>
<dbReference type="GO" id="GO:0071978">
    <property type="term" value="P:bacterial-type flagellum-dependent swarming motility"/>
    <property type="evidence" value="ECO:0007669"/>
    <property type="project" value="TreeGrafter"/>
</dbReference>
<dbReference type="InterPro" id="IPR037925">
    <property type="entry name" value="FlgE/F/G-like"/>
</dbReference>
<dbReference type="GO" id="GO:0009425">
    <property type="term" value="C:bacterial-type flagellum basal body"/>
    <property type="evidence" value="ECO:0007669"/>
    <property type="project" value="UniProtKB-SubCell"/>
</dbReference>
<evidence type="ECO:0000259" key="5">
    <source>
        <dbReference type="Pfam" id="PF06429"/>
    </source>
</evidence>
<dbReference type="EMBL" id="RJGP01000927">
    <property type="protein sequence ID" value="RVZ24058.1"/>
    <property type="molecule type" value="Genomic_DNA"/>
</dbReference>
<dbReference type="InterPro" id="IPR010930">
    <property type="entry name" value="Flg_bb/hook_C_dom"/>
</dbReference>
<evidence type="ECO:0000256" key="2">
    <source>
        <dbReference type="ARBA" id="ARBA00009677"/>
    </source>
</evidence>
<sequence>TQGLQTTSNVIGQITLANFVNPAGLHSMGDNLFSITNASGDAIVGNPDSQGLGKLRQGFLELSNVRLVEEMTDLITAQRAYEANSKSIQTADAMLQTVNSLKR</sequence>
<comment type="similarity">
    <text evidence="2 4">Belongs to the flagella basal body rod proteins family.</text>
</comment>
<reference evidence="7 8" key="1">
    <citation type="submission" date="2018-11" db="EMBL/GenBank/DDBJ databases">
        <title>Genetic determinants and prediction of antibiotic resistance phenotypes in Helicobacter pylori.</title>
        <authorList>
            <person name="Wagner K."/>
        </authorList>
    </citation>
    <scope>NUCLEOTIDE SEQUENCE [LARGE SCALE GENOMIC DNA]</scope>
    <source>
        <strain evidence="7 8">ZH70</strain>
    </source>
</reference>
<keyword evidence="7" id="KW-0969">Cilium</keyword>
<keyword evidence="7" id="KW-0966">Cell projection</keyword>
<name>A0A438WJB3_HELPX</name>
<feature type="domain" description="Flagellar basal-body/hook protein C-terminal" evidence="5">
    <location>
        <begin position="56"/>
        <end position="101"/>
    </location>
</feature>
<dbReference type="Pfam" id="PF06429">
    <property type="entry name" value="Flg_bbr_C"/>
    <property type="match status" value="1"/>
</dbReference>
<organism evidence="7 8">
    <name type="scientific">Helicobacter pylori</name>
    <name type="common">Campylobacter pylori</name>
    <dbReference type="NCBI Taxonomy" id="210"/>
    <lineage>
        <taxon>Bacteria</taxon>
        <taxon>Pseudomonadati</taxon>
        <taxon>Campylobacterota</taxon>
        <taxon>Epsilonproteobacteria</taxon>
        <taxon>Campylobacterales</taxon>
        <taxon>Helicobacteraceae</taxon>
        <taxon>Helicobacter</taxon>
    </lineage>
</organism>
<dbReference type="PANTHER" id="PTHR30435">
    <property type="entry name" value="FLAGELLAR PROTEIN"/>
    <property type="match status" value="1"/>
</dbReference>
<evidence type="ECO:0000313" key="8">
    <source>
        <dbReference type="Proteomes" id="UP000289022"/>
    </source>
</evidence>
<dbReference type="EMBL" id="RJGP01000914">
    <property type="protein sequence ID" value="RVZ24093.1"/>
    <property type="molecule type" value="Genomic_DNA"/>
</dbReference>
<evidence type="ECO:0000256" key="3">
    <source>
        <dbReference type="ARBA" id="ARBA00023143"/>
    </source>
</evidence>
<evidence type="ECO:0000256" key="4">
    <source>
        <dbReference type="RuleBase" id="RU362116"/>
    </source>
</evidence>